<dbReference type="InterPro" id="IPR036533">
    <property type="entry name" value="BAG_dom_sf"/>
</dbReference>
<dbReference type="CDD" id="cd17039">
    <property type="entry name" value="Ubl_ubiquitin_like"/>
    <property type="match status" value="1"/>
</dbReference>
<feature type="compositionally biased region" description="Basic residues" evidence="1">
    <location>
        <begin position="307"/>
        <end position="319"/>
    </location>
</feature>
<dbReference type="InterPro" id="IPR003103">
    <property type="entry name" value="BAG_domain"/>
</dbReference>
<feature type="compositionally biased region" description="Pro residues" evidence="1">
    <location>
        <begin position="351"/>
        <end position="366"/>
    </location>
</feature>
<dbReference type="VEuPathDB" id="FungiDB:MAPG_04729"/>
<dbReference type="Proteomes" id="UP000011715">
    <property type="component" value="Unassembled WGS sequence"/>
</dbReference>
<keyword evidence="6" id="KW-1185">Reference proteome</keyword>
<name>A0A0C4DXH6_MAGP6</name>
<dbReference type="GO" id="GO:0051087">
    <property type="term" value="F:protein-folding chaperone binding"/>
    <property type="evidence" value="ECO:0007669"/>
    <property type="project" value="InterPro"/>
</dbReference>
<proteinExistence type="predicted"/>
<dbReference type="PROSITE" id="PS50053">
    <property type="entry name" value="UBIQUITIN_2"/>
    <property type="match status" value="1"/>
</dbReference>
<organism evidence="5 6">
    <name type="scientific">Magnaporthiopsis poae (strain ATCC 64411 / 73-15)</name>
    <name type="common">Kentucky bluegrass fungus</name>
    <name type="synonym">Magnaporthe poae</name>
    <dbReference type="NCBI Taxonomy" id="644358"/>
    <lineage>
        <taxon>Eukaryota</taxon>
        <taxon>Fungi</taxon>
        <taxon>Dikarya</taxon>
        <taxon>Ascomycota</taxon>
        <taxon>Pezizomycotina</taxon>
        <taxon>Sordariomycetes</taxon>
        <taxon>Sordariomycetidae</taxon>
        <taxon>Magnaporthales</taxon>
        <taxon>Magnaporthaceae</taxon>
        <taxon>Magnaporthiopsis</taxon>
    </lineage>
</organism>
<feature type="domain" description="BAG" evidence="3">
    <location>
        <begin position="399"/>
        <end position="464"/>
    </location>
</feature>
<dbReference type="OMA" id="MSWRNPL"/>
<dbReference type="Gene3D" id="3.10.20.90">
    <property type="entry name" value="Phosphatidylinositol 3-kinase Catalytic Subunit, Chain A, domain 1"/>
    <property type="match status" value="1"/>
</dbReference>
<evidence type="ECO:0000313" key="4">
    <source>
        <dbReference type="EMBL" id="KLU85708.1"/>
    </source>
</evidence>
<evidence type="ECO:0000259" key="3">
    <source>
        <dbReference type="PROSITE" id="PS51035"/>
    </source>
</evidence>
<dbReference type="EMBL" id="ADBL01001107">
    <property type="status" value="NOT_ANNOTATED_CDS"/>
    <property type="molecule type" value="Genomic_DNA"/>
</dbReference>
<dbReference type="Pfam" id="PF02179">
    <property type="entry name" value="BAG"/>
    <property type="match status" value="1"/>
</dbReference>
<dbReference type="OrthoDB" id="417450at2759"/>
<protein>
    <submittedName>
        <fullName evidence="4">BAG domain-containing protein</fullName>
    </submittedName>
</protein>
<dbReference type="InterPro" id="IPR029071">
    <property type="entry name" value="Ubiquitin-like_domsf"/>
</dbReference>
<feature type="region of interest" description="Disordered" evidence="1">
    <location>
        <begin position="282"/>
        <end position="378"/>
    </location>
</feature>
<dbReference type="InterPro" id="IPR000626">
    <property type="entry name" value="Ubiquitin-like_dom"/>
</dbReference>
<dbReference type="SUPFAM" id="SSF54236">
    <property type="entry name" value="Ubiquitin-like"/>
    <property type="match status" value="1"/>
</dbReference>
<feature type="domain" description="Ubiquitin-like" evidence="2">
    <location>
        <begin position="231"/>
        <end position="286"/>
    </location>
</feature>
<dbReference type="AlphaFoldDB" id="A0A0C4DXH6"/>
<dbReference type="EnsemblFungi" id="MAPG_04729T0">
    <property type="protein sequence ID" value="MAPG_04729T0"/>
    <property type="gene ID" value="MAPG_04729"/>
</dbReference>
<reference evidence="4" key="2">
    <citation type="submission" date="2010-05" db="EMBL/GenBank/DDBJ databases">
        <title>The Genome Sequence of Magnaporthe poae strain ATCC 64411.</title>
        <authorList>
            <consortium name="The Broad Institute Genome Sequencing Platform"/>
            <consortium name="Broad Institute Genome Sequencing Center for Infectious Disease"/>
            <person name="Ma L.-J."/>
            <person name="Dead R."/>
            <person name="Young S."/>
            <person name="Zeng Q."/>
            <person name="Koehrsen M."/>
            <person name="Alvarado L."/>
            <person name="Berlin A."/>
            <person name="Chapman S.B."/>
            <person name="Chen Z."/>
            <person name="Freedman E."/>
            <person name="Gellesch M."/>
            <person name="Goldberg J."/>
            <person name="Griggs A."/>
            <person name="Gujja S."/>
            <person name="Heilman E.R."/>
            <person name="Heiman D."/>
            <person name="Hepburn T."/>
            <person name="Howarth C."/>
            <person name="Jen D."/>
            <person name="Larson L."/>
            <person name="Mehta T."/>
            <person name="Neiman D."/>
            <person name="Pearson M."/>
            <person name="Roberts A."/>
            <person name="Saif S."/>
            <person name="Shea T."/>
            <person name="Shenoy N."/>
            <person name="Sisk P."/>
            <person name="Stolte C."/>
            <person name="Sykes S."/>
            <person name="Walk T."/>
            <person name="White J."/>
            <person name="Yandava C."/>
            <person name="Haas B."/>
            <person name="Nusbaum C."/>
            <person name="Birren B."/>
        </authorList>
    </citation>
    <scope>NUCLEOTIDE SEQUENCE</scope>
    <source>
        <strain evidence="4">ATCC 64411</strain>
    </source>
</reference>
<feature type="region of interest" description="Disordered" evidence="1">
    <location>
        <begin position="1"/>
        <end position="24"/>
    </location>
</feature>
<sequence>MVTPQRSCGSLESPRSASSRGRQNSVKVASGQGILASTGASFANVANLTASLFPKLPPGLQSYVDATVLHLASAAEVSSDYIRSTTGLSPTTVYGTLAGAILLGALPTVAARATQNRAVTTSKMDSGRSRYGWSSVWPRGPISPFGSGLGHDGQPPDVQDEDFSYITSEDLQDQSRYYNDNPTASSTRVGRSDPALEIPDDDIILIKFKDIYYPEHFPAYSIADGKVLAIDIRERIQLITKLTDEQTDRLRLYYKGKELREDEMPAARYGIKNKSEVLAILPDDVGGGGSSESGEEIIVVDGDKSKPKSKNKSGRRGDRRSKTSPRDSNANLGVPEPIDLRPRSGSRSHSPAPPRTPRTPATPAPPKEYTYPPAAPGSAMETLNKIAMNFNDTLRSVAEEFVTNPPADEKKRKEEYLKITETILRNVIFKLDEVDTGGDETVRARRKELVKDVQGVLAEADKMVPEADRTGR</sequence>
<reference evidence="5" key="4">
    <citation type="journal article" date="2015" name="G3 (Bethesda)">
        <title>Genome sequences of three phytopathogenic species of the Magnaporthaceae family of fungi.</title>
        <authorList>
            <person name="Okagaki L.H."/>
            <person name="Nunes C.C."/>
            <person name="Sailsbery J."/>
            <person name="Clay B."/>
            <person name="Brown D."/>
            <person name="John T."/>
            <person name="Oh Y."/>
            <person name="Young N."/>
            <person name="Fitzgerald M."/>
            <person name="Haas B.J."/>
            <person name="Zeng Q."/>
            <person name="Young S."/>
            <person name="Adiconis X."/>
            <person name="Fan L."/>
            <person name="Levin J.Z."/>
            <person name="Mitchell T.K."/>
            <person name="Okubara P.A."/>
            <person name="Farman M.L."/>
            <person name="Kohn L.M."/>
            <person name="Birren B."/>
            <person name="Ma L.-J."/>
            <person name="Dean R.A."/>
        </authorList>
    </citation>
    <scope>NUCLEOTIDE SEQUENCE</scope>
    <source>
        <strain evidence="5">ATCC 64411 / 73-15</strain>
    </source>
</reference>
<reference evidence="4" key="3">
    <citation type="submission" date="2011-03" db="EMBL/GenBank/DDBJ databases">
        <title>Annotation of Magnaporthe poae ATCC 64411.</title>
        <authorList>
            <person name="Ma L.-J."/>
            <person name="Dead R."/>
            <person name="Young S.K."/>
            <person name="Zeng Q."/>
            <person name="Gargeya S."/>
            <person name="Fitzgerald M."/>
            <person name="Haas B."/>
            <person name="Abouelleil A."/>
            <person name="Alvarado L."/>
            <person name="Arachchi H.M."/>
            <person name="Berlin A."/>
            <person name="Brown A."/>
            <person name="Chapman S.B."/>
            <person name="Chen Z."/>
            <person name="Dunbar C."/>
            <person name="Freedman E."/>
            <person name="Gearin G."/>
            <person name="Gellesch M."/>
            <person name="Goldberg J."/>
            <person name="Griggs A."/>
            <person name="Gujja S."/>
            <person name="Heiman D."/>
            <person name="Howarth C."/>
            <person name="Larson L."/>
            <person name="Lui A."/>
            <person name="MacDonald P.J.P."/>
            <person name="Mehta T."/>
            <person name="Montmayeur A."/>
            <person name="Murphy C."/>
            <person name="Neiman D."/>
            <person name="Pearson M."/>
            <person name="Priest M."/>
            <person name="Roberts A."/>
            <person name="Saif S."/>
            <person name="Shea T."/>
            <person name="Shenoy N."/>
            <person name="Sisk P."/>
            <person name="Stolte C."/>
            <person name="Sykes S."/>
            <person name="Yandava C."/>
            <person name="Wortman J."/>
            <person name="Nusbaum C."/>
            <person name="Birren B."/>
        </authorList>
    </citation>
    <scope>NUCLEOTIDE SEQUENCE</scope>
    <source>
        <strain evidence="4">ATCC 64411</strain>
    </source>
</reference>
<accession>A0A0C4DXH6</accession>
<dbReference type="EMBL" id="GL876968">
    <property type="protein sequence ID" value="KLU85708.1"/>
    <property type="molecule type" value="Genomic_DNA"/>
</dbReference>
<dbReference type="PROSITE" id="PS51035">
    <property type="entry name" value="BAG"/>
    <property type="match status" value="1"/>
</dbReference>
<gene>
    <name evidence="4" type="ORF">MAPG_04729</name>
</gene>
<evidence type="ECO:0000256" key="1">
    <source>
        <dbReference type="SAM" id="MobiDB-lite"/>
    </source>
</evidence>
<reference evidence="6" key="1">
    <citation type="submission" date="2010-05" db="EMBL/GenBank/DDBJ databases">
        <title>The genome sequence of Magnaporthe poae strain ATCC 64411.</title>
        <authorList>
            <person name="Ma L.-J."/>
            <person name="Dead R."/>
            <person name="Young S."/>
            <person name="Zeng Q."/>
            <person name="Koehrsen M."/>
            <person name="Alvarado L."/>
            <person name="Berlin A."/>
            <person name="Chapman S.B."/>
            <person name="Chen Z."/>
            <person name="Freedman E."/>
            <person name="Gellesch M."/>
            <person name="Goldberg J."/>
            <person name="Griggs A."/>
            <person name="Gujja S."/>
            <person name="Heilman E.R."/>
            <person name="Heiman D."/>
            <person name="Hepburn T."/>
            <person name="Howarth C."/>
            <person name="Jen D."/>
            <person name="Larson L."/>
            <person name="Mehta T."/>
            <person name="Neiman D."/>
            <person name="Pearson M."/>
            <person name="Roberts A."/>
            <person name="Saif S."/>
            <person name="Shea T."/>
            <person name="Shenoy N."/>
            <person name="Sisk P."/>
            <person name="Stolte C."/>
            <person name="Sykes S."/>
            <person name="Walk T."/>
            <person name="White J."/>
            <person name="Yandava C."/>
            <person name="Haas B."/>
            <person name="Nusbaum C."/>
            <person name="Birren B."/>
        </authorList>
    </citation>
    <scope>NUCLEOTIDE SEQUENCE [LARGE SCALE GENOMIC DNA]</scope>
    <source>
        <strain evidence="6">ATCC 64411 / 73-15</strain>
    </source>
</reference>
<evidence type="ECO:0000313" key="5">
    <source>
        <dbReference type="EnsemblFungi" id="MAPG_04729T0"/>
    </source>
</evidence>
<dbReference type="SMART" id="SM00264">
    <property type="entry name" value="BAG"/>
    <property type="match status" value="1"/>
</dbReference>
<dbReference type="SUPFAM" id="SSF63491">
    <property type="entry name" value="BAG domain"/>
    <property type="match status" value="1"/>
</dbReference>
<reference evidence="5" key="5">
    <citation type="submission" date="2015-06" db="UniProtKB">
        <authorList>
            <consortium name="EnsemblFungi"/>
        </authorList>
    </citation>
    <scope>IDENTIFICATION</scope>
    <source>
        <strain evidence="5">ATCC 64411</strain>
    </source>
</reference>
<dbReference type="eggNOG" id="ENOG502S9SN">
    <property type="taxonomic scope" value="Eukaryota"/>
</dbReference>
<evidence type="ECO:0000259" key="2">
    <source>
        <dbReference type="PROSITE" id="PS50053"/>
    </source>
</evidence>
<dbReference type="Gene3D" id="1.20.58.120">
    <property type="entry name" value="BAG domain"/>
    <property type="match status" value="1"/>
</dbReference>
<evidence type="ECO:0000313" key="6">
    <source>
        <dbReference type="Proteomes" id="UP000011715"/>
    </source>
</evidence>